<gene>
    <name evidence="11" type="ORF">A2196_05695</name>
</gene>
<proteinExistence type="inferred from homology"/>
<comment type="similarity">
    <text evidence="9">Belongs to the OXA1/ALB3/YidC family.</text>
</comment>
<organism evidence="11 12">
    <name type="scientific">Candidatus Curtissbacteria bacterium RIFOXYA1_FULL_41_14</name>
    <dbReference type="NCBI Taxonomy" id="1797737"/>
    <lineage>
        <taxon>Bacteria</taxon>
        <taxon>Candidatus Curtissiibacteriota</taxon>
    </lineage>
</organism>
<name>A0A1F5HA93_9BACT</name>
<dbReference type="GO" id="GO:0015031">
    <property type="term" value="P:protein transport"/>
    <property type="evidence" value="ECO:0007669"/>
    <property type="project" value="UniProtKB-KW"/>
</dbReference>
<feature type="domain" description="Membrane insertase YidC/Oxa/ALB C-terminal" evidence="10">
    <location>
        <begin position="33"/>
        <end position="256"/>
    </location>
</feature>
<dbReference type="GO" id="GO:0005886">
    <property type="term" value="C:plasma membrane"/>
    <property type="evidence" value="ECO:0007669"/>
    <property type="project" value="UniProtKB-SubCell"/>
</dbReference>
<dbReference type="STRING" id="1797737.A2196_05695"/>
<evidence type="ECO:0000256" key="6">
    <source>
        <dbReference type="ARBA" id="ARBA00022989"/>
    </source>
</evidence>
<accession>A0A1F5HA93</accession>
<evidence type="ECO:0000313" key="12">
    <source>
        <dbReference type="Proteomes" id="UP000176751"/>
    </source>
</evidence>
<evidence type="ECO:0000256" key="3">
    <source>
        <dbReference type="ARBA" id="ARBA00022475"/>
    </source>
</evidence>
<dbReference type="NCBIfam" id="TIGR03592">
    <property type="entry name" value="yidC_oxa1_cterm"/>
    <property type="match status" value="1"/>
</dbReference>
<keyword evidence="8" id="KW-0143">Chaperone</keyword>
<comment type="caution">
    <text evidence="11">The sequence shown here is derived from an EMBL/GenBank/DDBJ whole genome shotgun (WGS) entry which is preliminary data.</text>
</comment>
<evidence type="ECO:0000259" key="10">
    <source>
        <dbReference type="Pfam" id="PF02096"/>
    </source>
</evidence>
<keyword evidence="5" id="KW-0653">Protein transport</keyword>
<dbReference type="EMBL" id="MFCA01000030">
    <property type="protein sequence ID" value="OGE00999.1"/>
    <property type="molecule type" value="Genomic_DNA"/>
</dbReference>
<protein>
    <recommendedName>
        <fullName evidence="10">Membrane insertase YidC/Oxa/ALB C-terminal domain-containing protein</fullName>
    </recommendedName>
</protein>
<dbReference type="Proteomes" id="UP000176751">
    <property type="component" value="Unassembled WGS sequence"/>
</dbReference>
<keyword evidence="2" id="KW-0813">Transport</keyword>
<dbReference type="Pfam" id="PF02096">
    <property type="entry name" value="60KD_IMP"/>
    <property type="match status" value="1"/>
</dbReference>
<dbReference type="AlphaFoldDB" id="A0A1F5HA93"/>
<dbReference type="PRINTS" id="PR01900">
    <property type="entry name" value="YIDCPROTEIN"/>
</dbReference>
<dbReference type="GO" id="GO:0051205">
    <property type="term" value="P:protein insertion into membrane"/>
    <property type="evidence" value="ECO:0007669"/>
    <property type="project" value="TreeGrafter"/>
</dbReference>
<evidence type="ECO:0000256" key="4">
    <source>
        <dbReference type="ARBA" id="ARBA00022692"/>
    </source>
</evidence>
<evidence type="ECO:0000256" key="7">
    <source>
        <dbReference type="ARBA" id="ARBA00023136"/>
    </source>
</evidence>
<dbReference type="PANTHER" id="PTHR12428:SF65">
    <property type="entry name" value="CYTOCHROME C OXIDASE ASSEMBLY PROTEIN COX18, MITOCHONDRIAL"/>
    <property type="match status" value="1"/>
</dbReference>
<evidence type="ECO:0000256" key="8">
    <source>
        <dbReference type="ARBA" id="ARBA00023186"/>
    </source>
</evidence>
<keyword evidence="7" id="KW-0472">Membrane</keyword>
<keyword evidence="4 9" id="KW-0812">Transmembrane</keyword>
<comment type="subcellular location">
    <subcellularLocation>
        <location evidence="1">Cell membrane</location>
        <topology evidence="1">Multi-pass membrane protein</topology>
    </subcellularLocation>
    <subcellularLocation>
        <location evidence="9">Membrane</location>
        <topology evidence="9">Multi-pass membrane protein</topology>
    </subcellularLocation>
</comment>
<dbReference type="InterPro" id="IPR028055">
    <property type="entry name" value="YidC/Oxa/ALB_C"/>
</dbReference>
<evidence type="ECO:0000256" key="5">
    <source>
        <dbReference type="ARBA" id="ARBA00022927"/>
    </source>
</evidence>
<evidence type="ECO:0000256" key="2">
    <source>
        <dbReference type="ARBA" id="ARBA00022448"/>
    </source>
</evidence>
<dbReference type="InterPro" id="IPR047196">
    <property type="entry name" value="YidC_ALB_C"/>
</dbReference>
<dbReference type="PANTHER" id="PTHR12428">
    <property type="entry name" value="OXA1"/>
    <property type="match status" value="1"/>
</dbReference>
<dbReference type="GO" id="GO:0032977">
    <property type="term" value="F:membrane insertase activity"/>
    <property type="evidence" value="ECO:0007669"/>
    <property type="project" value="InterPro"/>
</dbReference>
<sequence length="274" mass="30774">MNPFEVFLTTPILNLLVALYKALNAIYLPGALGFAIILLTVIVRMILWPLTTSQLKSSQKMAALKPHLDRIKAEHGHDKVRHQQEVNKLYKEHGVNPLAGCLPLLLQIPVFIALYNVLLKIVQVNGDFLAGINQRLYSPFLYLESVPDVSFFGFNLSSKPNEWQQIGILLLAIPIITGLLQFIQSKMLSPAKPPVKVQPEKKEGKGELEDSMAAMQSQMILIMPVMIAFFSYGFPVGLSLYWNTFTIIGIIQQYKISGPGGLNKYLPRQWQKQS</sequence>
<reference evidence="11 12" key="1">
    <citation type="journal article" date="2016" name="Nat. Commun.">
        <title>Thousands of microbial genomes shed light on interconnected biogeochemical processes in an aquifer system.</title>
        <authorList>
            <person name="Anantharaman K."/>
            <person name="Brown C.T."/>
            <person name="Hug L.A."/>
            <person name="Sharon I."/>
            <person name="Castelle C.J."/>
            <person name="Probst A.J."/>
            <person name="Thomas B.C."/>
            <person name="Singh A."/>
            <person name="Wilkins M.J."/>
            <person name="Karaoz U."/>
            <person name="Brodie E.L."/>
            <person name="Williams K.H."/>
            <person name="Hubbard S.S."/>
            <person name="Banfield J.F."/>
        </authorList>
    </citation>
    <scope>NUCLEOTIDE SEQUENCE [LARGE SCALE GENOMIC DNA]</scope>
</reference>
<dbReference type="CDD" id="cd20070">
    <property type="entry name" value="5TM_YidC_Alb3"/>
    <property type="match status" value="1"/>
</dbReference>
<dbReference type="InterPro" id="IPR001708">
    <property type="entry name" value="YidC/ALB3/OXA1/COX18"/>
</dbReference>
<keyword evidence="3" id="KW-1003">Cell membrane</keyword>
<evidence type="ECO:0000256" key="9">
    <source>
        <dbReference type="RuleBase" id="RU003945"/>
    </source>
</evidence>
<evidence type="ECO:0000256" key="1">
    <source>
        <dbReference type="ARBA" id="ARBA00004651"/>
    </source>
</evidence>
<keyword evidence="6" id="KW-1133">Transmembrane helix</keyword>
<evidence type="ECO:0000313" key="11">
    <source>
        <dbReference type="EMBL" id="OGE00999.1"/>
    </source>
</evidence>